<organism evidence="2 3">
    <name type="scientific">Fusarium solani</name>
    <name type="common">Filamentous fungus</name>
    <dbReference type="NCBI Taxonomy" id="169388"/>
    <lineage>
        <taxon>Eukaryota</taxon>
        <taxon>Fungi</taxon>
        <taxon>Dikarya</taxon>
        <taxon>Ascomycota</taxon>
        <taxon>Pezizomycotina</taxon>
        <taxon>Sordariomycetes</taxon>
        <taxon>Hypocreomycetidae</taxon>
        <taxon>Hypocreales</taxon>
        <taxon>Nectriaceae</taxon>
        <taxon>Fusarium</taxon>
        <taxon>Fusarium solani species complex</taxon>
    </lineage>
</organism>
<keyword evidence="1" id="KW-0472">Membrane</keyword>
<evidence type="ECO:0008006" key="4">
    <source>
        <dbReference type="Google" id="ProtNLM"/>
    </source>
</evidence>
<dbReference type="AlphaFoldDB" id="A0A9P9G1P0"/>
<evidence type="ECO:0000256" key="1">
    <source>
        <dbReference type="SAM" id="Phobius"/>
    </source>
</evidence>
<name>A0A9P9G1P0_FUSSL</name>
<protein>
    <recommendedName>
        <fullName evidence="4">Transmembrane protein</fullName>
    </recommendedName>
</protein>
<gene>
    <name evidence="2" type="ORF">B0J15DRAFT_506214</name>
</gene>
<proteinExistence type="predicted"/>
<keyword evidence="1" id="KW-0812">Transmembrane</keyword>
<sequence length="70" mass="8024">MVTRRKMKKAEAVGSYKLCTHLVFGSGGAAFFLLFLFSFLFSLILTIPICFALLMCVARFRRWFPCAHQN</sequence>
<comment type="caution">
    <text evidence="2">The sequence shown here is derived from an EMBL/GenBank/DDBJ whole genome shotgun (WGS) entry which is preliminary data.</text>
</comment>
<accession>A0A9P9G1P0</accession>
<reference evidence="2" key="1">
    <citation type="journal article" date="2021" name="Nat. Commun.">
        <title>Genetic determinants of endophytism in the Arabidopsis root mycobiome.</title>
        <authorList>
            <person name="Mesny F."/>
            <person name="Miyauchi S."/>
            <person name="Thiergart T."/>
            <person name="Pickel B."/>
            <person name="Atanasova L."/>
            <person name="Karlsson M."/>
            <person name="Huettel B."/>
            <person name="Barry K.W."/>
            <person name="Haridas S."/>
            <person name="Chen C."/>
            <person name="Bauer D."/>
            <person name="Andreopoulos W."/>
            <person name="Pangilinan J."/>
            <person name="LaButti K."/>
            <person name="Riley R."/>
            <person name="Lipzen A."/>
            <person name="Clum A."/>
            <person name="Drula E."/>
            <person name="Henrissat B."/>
            <person name="Kohler A."/>
            <person name="Grigoriev I.V."/>
            <person name="Martin F.M."/>
            <person name="Hacquard S."/>
        </authorList>
    </citation>
    <scope>NUCLEOTIDE SEQUENCE</scope>
    <source>
        <strain evidence="2">FSSC 5 MPI-SDFR-AT-0091</strain>
    </source>
</reference>
<keyword evidence="1" id="KW-1133">Transmembrane helix</keyword>
<evidence type="ECO:0000313" key="3">
    <source>
        <dbReference type="Proteomes" id="UP000736672"/>
    </source>
</evidence>
<keyword evidence="3" id="KW-1185">Reference proteome</keyword>
<feature type="transmembrane region" description="Helical" evidence="1">
    <location>
        <begin position="30"/>
        <end position="54"/>
    </location>
</feature>
<dbReference type="EMBL" id="JAGTJS010000036">
    <property type="protein sequence ID" value="KAH7230688.1"/>
    <property type="molecule type" value="Genomic_DNA"/>
</dbReference>
<dbReference type="Proteomes" id="UP000736672">
    <property type="component" value="Unassembled WGS sequence"/>
</dbReference>
<evidence type="ECO:0000313" key="2">
    <source>
        <dbReference type="EMBL" id="KAH7230688.1"/>
    </source>
</evidence>